<evidence type="ECO:0000313" key="2">
    <source>
        <dbReference type="Proteomes" id="UP000283634"/>
    </source>
</evidence>
<dbReference type="OrthoDB" id="66964at2759"/>
<dbReference type="AlphaFoldDB" id="A0A422NX47"/>
<protein>
    <submittedName>
        <fullName evidence="1">Putative chaperone protein DNAj</fullName>
    </submittedName>
</protein>
<dbReference type="GeneID" id="40325785"/>
<dbReference type="VEuPathDB" id="TriTrypDB:TRSC58_06468"/>
<dbReference type="RefSeq" id="XP_029241358.1">
    <property type="nucleotide sequence ID" value="XM_029378880.1"/>
</dbReference>
<comment type="caution">
    <text evidence="1">The sequence shown here is derived from an EMBL/GenBank/DDBJ whole genome shotgun (WGS) entry which is preliminary data.</text>
</comment>
<accession>A0A422NX47</accession>
<sequence>MTSPSTLARKRRWMPVWLGTTAASGSFRANVLQKDPALLTLQHCLVWVERPSYESHYPFGEHHVFNQVSTSYLHPLSAVERCVAGTHVPSMLILCFELLRKLEGMAAMLTLAPVVDSGMTTAAVIASAVASVYIRRYLLTLRFLKEQARQMAELKTTGMLYFFSDQNGYRWTLEDEERAEYEYREELRQRARRK</sequence>
<gene>
    <name evidence="1" type="ORF">TraAM80_01852</name>
</gene>
<reference evidence="1 2" key="1">
    <citation type="journal article" date="2018" name="BMC Genomics">
        <title>Genomic comparison of Trypanosoma conorhini and Trypanosoma rangeli to Trypanosoma cruzi strains of high and low virulence.</title>
        <authorList>
            <person name="Bradwell K.R."/>
            <person name="Koparde V.N."/>
            <person name="Matveyev A.V."/>
            <person name="Serrano M.G."/>
            <person name="Alves J.M."/>
            <person name="Parikh H."/>
            <person name="Huang B."/>
            <person name="Lee V."/>
            <person name="Espinosa-Alvarez O."/>
            <person name="Ortiz P.A."/>
            <person name="Costa-Martins A.G."/>
            <person name="Teixeira M.M."/>
            <person name="Buck G.A."/>
        </authorList>
    </citation>
    <scope>NUCLEOTIDE SEQUENCE [LARGE SCALE GENOMIC DNA]</scope>
    <source>
        <strain evidence="1 2">AM80</strain>
    </source>
</reference>
<dbReference type="Proteomes" id="UP000283634">
    <property type="component" value="Unassembled WGS sequence"/>
</dbReference>
<name>A0A422NX47_TRYRA</name>
<dbReference type="EMBL" id="MKGL01000037">
    <property type="protein sequence ID" value="RNF10103.1"/>
    <property type="molecule type" value="Genomic_DNA"/>
</dbReference>
<proteinExistence type="predicted"/>
<organism evidence="1 2">
    <name type="scientific">Trypanosoma rangeli</name>
    <dbReference type="NCBI Taxonomy" id="5698"/>
    <lineage>
        <taxon>Eukaryota</taxon>
        <taxon>Discoba</taxon>
        <taxon>Euglenozoa</taxon>
        <taxon>Kinetoplastea</taxon>
        <taxon>Metakinetoplastina</taxon>
        <taxon>Trypanosomatida</taxon>
        <taxon>Trypanosomatidae</taxon>
        <taxon>Trypanosoma</taxon>
        <taxon>Herpetosoma</taxon>
    </lineage>
</organism>
<keyword evidence="2" id="KW-1185">Reference proteome</keyword>
<evidence type="ECO:0000313" key="1">
    <source>
        <dbReference type="EMBL" id="RNF10103.1"/>
    </source>
</evidence>